<protein>
    <submittedName>
        <fullName evidence="2">Uncharacterized protein</fullName>
    </submittedName>
</protein>
<evidence type="ECO:0000313" key="3">
    <source>
        <dbReference type="Proteomes" id="UP000011185"/>
    </source>
</evidence>
<dbReference type="HOGENOM" id="CLU_2814235_0_0_1"/>
<name>L7K082_TRAHO</name>
<keyword evidence="1" id="KW-0812">Transmembrane</keyword>
<evidence type="ECO:0000256" key="1">
    <source>
        <dbReference type="SAM" id="Phobius"/>
    </source>
</evidence>
<sequence>MFSRNMNNIRYYGIFFSHLKYIILAILSTLPKLAKFRLNNRNKINVILKNHNLIYRSPPFSSVVFHA</sequence>
<evidence type="ECO:0000313" key="2">
    <source>
        <dbReference type="EMBL" id="ELQ76507.1"/>
    </source>
</evidence>
<keyword evidence="1" id="KW-0472">Membrane</keyword>
<dbReference type="InParanoid" id="L7K082"/>
<reference evidence="2 3" key="1">
    <citation type="journal article" date="2012" name="PLoS Pathog.">
        <title>The genome of the obligate intracellular parasite Trachipleistophora hominis: new insights into microsporidian genome dynamics and reductive evolution.</title>
        <authorList>
            <person name="Heinz E."/>
            <person name="Williams T.A."/>
            <person name="Nakjang S."/>
            <person name="Noel C.J."/>
            <person name="Swan D.C."/>
            <person name="Goldberg A.V."/>
            <person name="Harris S.R."/>
            <person name="Weinmaier T."/>
            <person name="Markert S."/>
            <person name="Becher D."/>
            <person name="Bernhardt J."/>
            <person name="Dagan T."/>
            <person name="Hacker C."/>
            <person name="Lucocq J.M."/>
            <person name="Schweder T."/>
            <person name="Rattei T."/>
            <person name="Hall N."/>
            <person name="Hirt R.P."/>
            <person name="Embley T.M."/>
        </authorList>
    </citation>
    <scope>NUCLEOTIDE SEQUENCE [LARGE SCALE GENOMIC DNA]</scope>
</reference>
<dbReference type="Proteomes" id="UP000011185">
    <property type="component" value="Unassembled WGS sequence"/>
</dbReference>
<gene>
    <name evidence="2" type="ORF">THOM_0535</name>
</gene>
<organism evidence="2 3">
    <name type="scientific">Trachipleistophora hominis</name>
    <name type="common">Microsporidian parasite</name>
    <dbReference type="NCBI Taxonomy" id="72359"/>
    <lineage>
        <taxon>Eukaryota</taxon>
        <taxon>Fungi</taxon>
        <taxon>Fungi incertae sedis</taxon>
        <taxon>Microsporidia</taxon>
        <taxon>Pleistophoridae</taxon>
        <taxon>Trachipleistophora</taxon>
    </lineage>
</organism>
<keyword evidence="1" id="KW-1133">Transmembrane helix</keyword>
<keyword evidence="3" id="KW-1185">Reference proteome</keyword>
<feature type="transmembrane region" description="Helical" evidence="1">
    <location>
        <begin position="12"/>
        <end position="34"/>
    </location>
</feature>
<dbReference type="EMBL" id="JH993845">
    <property type="protein sequence ID" value="ELQ76507.1"/>
    <property type="molecule type" value="Genomic_DNA"/>
</dbReference>
<dbReference type="AlphaFoldDB" id="L7K082"/>
<accession>L7K082</accession>
<proteinExistence type="predicted"/>
<dbReference type="VEuPathDB" id="MicrosporidiaDB:THOM_0535"/>